<comment type="caution">
    <text evidence="12">The sequence shown here is derived from an EMBL/GenBank/DDBJ whole genome shotgun (WGS) entry which is preliminary data.</text>
</comment>
<keyword evidence="3 10" id="KW-0812">Transmembrane</keyword>
<sequence>MENNRVIKKSIKSLLTGVILVSLLVIFSLTTIISIFNIKNSMTDVLLDKSIEVANEMNSLVEYIIQNEDNPIEKLQEIVDKKAKLDNITYIVVVDKNNKALAHSDEQKIGKVYDDDYTVNAVQQGKTTARKFYADVQKIWAYDIMVPINVNGELYGSLDIGIPISGISSVINDFAKVQITITVISLILLTILLVILLNKILKPLKDLMGIIDDISNLDLTENKLLNKYALKENEVGKISNSILNMRIVLGRMVASIQNTSNEINDFSNKLVDTTEISINSLDGISNAISEIASSSQKQSEDIQEEVSQINDLSNEIDNISDETIVTFDKINYTRTLSEQGIGVMNNLSSCSEKNREISNNIKSIVMDVDSNSKEISSIVDTINEIANQTNLLALNASIEAARAGESGRGFTVVAEEVKKLAEETSKFTNEIRSKINAIQEKSNNAVVSVEENIAVVNENNQAVVETEDIFNKLSSELFNLSEIINKIVNYNKTMIGNKDAILDIIQNTSAASEQTTASTQEISSISKEQLLSMRILSEEVDRLQECSNILTKEVNKFKL</sequence>
<dbReference type="PANTHER" id="PTHR32089">
    <property type="entry name" value="METHYL-ACCEPTING CHEMOTAXIS PROTEIN MCPB"/>
    <property type="match status" value="1"/>
</dbReference>
<evidence type="ECO:0000313" key="12">
    <source>
        <dbReference type="EMBL" id="NFF88347.1"/>
    </source>
</evidence>
<evidence type="ECO:0000256" key="4">
    <source>
        <dbReference type="ARBA" id="ARBA00022989"/>
    </source>
</evidence>
<evidence type="ECO:0000256" key="1">
    <source>
        <dbReference type="ARBA" id="ARBA00004651"/>
    </source>
</evidence>
<dbReference type="OrthoDB" id="369336at2"/>
<dbReference type="GO" id="GO:0006935">
    <property type="term" value="P:chemotaxis"/>
    <property type="evidence" value="ECO:0007669"/>
    <property type="project" value="InterPro"/>
</dbReference>
<gene>
    <name evidence="12" type="ORF">FC774_10755</name>
    <name evidence="13" type="ORF">FDB51_04050</name>
</gene>
<dbReference type="PROSITE" id="PS50111">
    <property type="entry name" value="CHEMOTAXIS_TRANSDUC_2"/>
    <property type="match status" value="1"/>
</dbReference>
<feature type="transmembrane region" description="Helical" evidence="10">
    <location>
        <begin position="177"/>
        <end position="198"/>
    </location>
</feature>
<dbReference type="InterPro" id="IPR004090">
    <property type="entry name" value="Chemotax_Me-accpt_rcpt"/>
</dbReference>
<accession>A0A0C2SEZ3</accession>
<evidence type="ECO:0000256" key="8">
    <source>
        <dbReference type="PROSITE-ProRule" id="PRU00284"/>
    </source>
</evidence>
<dbReference type="RefSeq" id="WP_012451841.1">
    <property type="nucleotide sequence ID" value="NZ_CP010520.1"/>
</dbReference>
<dbReference type="PRINTS" id="PR00260">
    <property type="entry name" value="CHEMTRNSDUCR"/>
</dbReference>
<reference evidence="14 15" key="1">
    <citation type="submission" date="2019-04" db="EMBL/GenBank/DDBJ databases">
        <title>Genome sequencing of Clostridium botulinum Groups I-IV and Clostridium butyricum.</title>
        <authorList>
            <person name="Brunt J."/>
            <person name="Van Vliet A.H.M."/>
            <person name="Stringer S.C."/>
            <person name="Carter A.T."/>
            <person name="Peck M.W."/>
        </authorList>
    </citation>
    <scope>NUCLEOTIDE SEQUENCE [LARGE SCALE GENOMIC DNA]</scope>
    <source>
        <strain evidence="12 15">1605</strain>
        <strain evidence="13 14">CB-K-33E</strain>
    </source>
</reference>
<dbReference type="Proteomes" id="UP000473681">
    <property type="component" value="Unassembled WGS sequence"/>
</dbReference>
<feature type="domain" description="Methyl-accepting transducer" evidence="11">
    <location>
        <begin position="273"/>
        <end position="523"/>
    </location>
</feature>
<dbReference type="EMBL" id="SWOV01000028">
    <property type="protein sequence ID" value="NFF88347.1"/>
    <property type="molecule type" value="Genomic_DNA"/>
</dbReference>
<evidence type="ECO:0000256" key="6">
    <source>
        <dbReference type="ARBA" id="ARBA00023224"/>
    </source>
</evidence>
<keyword evidence="5 10" id="KW-0472">Membrane</keyword>
<dbReference type="GO" id="GO:0004888">
    <property type="term" value="F:transmembrane signaling receptor activity"/>
    <property type="evidence" value="ECO:0007669"/>
    <property type="project" value="InterPro"/>
</dbReference>
<evidence type="ECO:0000256" key="2">
    <source>
        <dbReference type="ARBA" id="ARBA00022475"/>
    </source>
</evidence>
<evidence type="ECO:0000256" key="10">
    <source>
        <dbReference type="SAM" id="Phobius"/>
    </source>
</evidence>
<dbReference type="InterPro" id="IPR029151">
    <property type="entry name" value="Sensor-like_sf"/>
</dbReference>
<evidence type="ECO:0000313" key="13">
    <source>
        <dbReference type="EMBL" id="NFN34315.1"/>
    </source>
</evidence>
<dbReference type="SUPFAM" id="SSF103190">
    <property type="entry name" value="Sensory domain-like"/>
    <property type="match status" value="1"/>
</dbReference>
<dbReference type="InterPro" id="IPR033463">
    <property type="entry name" value="sCache_3"/>
</dbReference>
<protein>
    <submittedName>
        <fullName evidence="12">Methyl-accepting chemotaxis protein</fullName>
    </submittedName>
</protein>
<evidence type="ECO:0000256" key="5">
    <source>
        <dbReference type="ARBA" id="ARBA00023136"/>
    </source>
</evidence>
<evidence type="ECO:0000313" key="15">
    <source>
        <dbReference type="Proteomes" id="UP000476820"/>
    </source>
</evidence>
<comment type="subcellular location">
    <subcellularLocation>
        <location evidence="1">Cell membrane</location>
        <topology evidence="1">Multi-pass membrane protein</topology>
    </subcellularLocation>
</comment>
<evidence type="ECO:0000313" key="14">
    <source>
        <dbReference type="Proteomes" id="UP000473681"/>
    </source>
</evidence>
<evidence type="ECO:0000256" key="3">
    <source>
        <dbReference type="ARBA" id="ARBA00022692"/>
    </source>
</evidence>
<keyword evidence="9" id="KW-0175">Coiled coil</keyword>
<dbReference type="GO" id="GO:0005886">
    <property type="term" value="C:plasma membrane"/>
    <property type="evidence" value="ECO:0007669"/>
    <property type="project" value="UniProtKB-SubCell"/>
</dbReference>
<dbReference type="Gene3D" id="1.10.287.950">
    <property type="entry name" value="Methyl-accepting chemotaxis protein"/>
    <property type="match status" value="1"/>
</dbReference>
<dbReference type="Proteomes" id="UP000476820">
    <property type="component" value="Unassembled WGS sequence"/>
</dbReference>
<dbReference type="EMBL" id="SWVK01000004">
    <property type="protein sequence ID" value="NFN34315.1"/>
    <property type="molecule type" value="Genomic_DNA"/>
</dbReference>
<evidence type="ECO:0000256" key="9">
    <source>
        <dbReference type="SAM" id="Coils"/>
    </source>
</evidence>
<dbReference type="InterPro" id="IPR004089">
    <property type="entry name" value="MCPsignal_dom"/>
</dbReference>
<dbReference type="AlphaFoldDB" id="A0A0C2SEZ3"/>
<organism evidence="12 15">
    <name type="scientific">Clostridium botulinum</name>
    <dbReference type="NCBI Taxonomy" id="1491"/>
    <lineage>
        <taxon>Bacteria</taxon>
        <taxon>Bacillati</taxon>
        <taxon>Bacillota</taxon>
        <taxon>Clostridia</taxon>
        <taxon>Eubacteriales</taxon>
        <taxon>Clostridiaceae</taxon>
        <taxon>Clostridium</taxon>
    </lineage>
</organism>
<keyword evidence="6 8" id="KW-0807">Transducer</keyword>
<dbReference type="SUPFAM" id="SSF58104">
    <property type="entry name" value="Methyl-accepting chemotaxis protein (MCP) signaling domain"/>
    <property type="match status" value="1"/>
</dbReference>
<feature type="coiled-coil region" evidence="9">
    <location>
        <begin position="295"/>
        <end position="322"/>
    </location>
</feature>
<evidence type="ECO:0000259" key="11">
    <source>
        <dbReference type="PROSITE" id="PS50111"/>
    </source>
</evidence>
<keyword evidence="2" id="KW-1003">Cell membrane</keyword>
<dbReference type="Gene3D" id="3.30.450.20">
    <property type="entry name" value="PAS domain"/>
    <property type="match status" value="1"/>
</dbReference>
<evidence type="ECO:0000256" key="7">
    <source>
        <dbReference type="ARBA" id="ARBA00029447"/>
    </source>
</evidence>
<dbReference type="Pfam" id="PF17203">
    <property type="entry name" value="sCache_3_2"/>
    <property type="match status" value="1"/>
</dbReference>
<name>A0A0C2SEZ3_CLOBO</name>
<keyword evidence="4 10" id="KW-1133">Transmembrane helix</keyword>
<comment type="similarity">
    <text evidence="7">Belongs to the methyl-accepting chemotaxis (MCP) protein family.</text>
</comment>
<proteinExistence type="inferred from homology"/>
<dbReference type="PANTHER" id="PTHR32089:SF112">
    <property type="entry name" value="LYSOZYME-LIKE PROTEIN-RELATED"/>
    <property type="match status" value="1"/>
</dbReference>
<dbReference type="SMART" id="SM00283">
    <property type="entry name" value="MA"/>
    <property type="match status" value="1"/>
</dbReference>
<dbReference type="GO" id="GO:0007165">
    <property type="term" value="P:signal transduction"/>
    <property type="evidence" value="ECO:0007669"/>
    <property type="project" value="UniProtKB-KW"/>
</dbReference>
<dbReference type="Pfam" id="PF00015">
    <property type="entry name" value="MCPsignal"/>
    <property type="match status" value="1"/>
</dbReference>
<feature type="transmembrane region" description="Helical" evidence="10">
    <location>
        <begin position="14"/>
        <end position="38"/>
    </location>
</feature>